<protein>
    <submittedName>
        <fullName evidence="1">Uncharacterized protein</fullName>
    </submittedName>
</protein>
<dbReference type="EMBL" id="AP021861">
    <property type="protein sequence ID" value="BBO33614.1"/>
    <property type="molecule type" value="Genomic_DNA"/>
</dbReference>
<dbReference type="Proteomes" id="UP000326837">
    <property type="component" value="Chromosome"/>
</dbReference>
<dbReference type="AlphaFoldDB" id="A0A5K7XA83"/>
<accession>A0A5K7XA83</accession>
<proteinExistence type="predicted"/>
<evidence type="ECO:0000313" key="1">
    <source>
        <dbReference type="EMBL" id="BBO33614.1"/>
    </source>
</evidence>
<reference evidence="2" key="1">
    <citation type="submission" date="2019-10" db="EMBL/GenBank/DDBJ databases">
        <title>Lacipirellula parvula gen. nov., sp. nov., representing a lineage of planctomycetes widespread in freshwater anoxic habitats, and description of the family Lacipirellulaceae.</title>
        <authorList>
            <person name="Dedysh S.N."/>
            <person name="Kulichevskaya I.S."/>
            <person name="Beletsky A.V."/>
            <person name="Rakitin A.L."/>
            <person name="Mardanov A.V."/>
            <person name="Ivanova A.A."/>
            <person name="Saltykova V.X."/>
            <person name="Rijpstra W.I.C."/>
            <person name="Sinninghe Damste J.S."/>
            <person name="Ravin N.V."/>
        </authorList>
    </citation>
    <scope>NUCLEOTIDE SEQUENCE [LARGE SCALE GENOMIC DNA]</scope>
    <source>
        <strain evidence="2">PX69</strain>
    </source>
</reference>
<evidence type="ECO:0000313" key="2">
    <source>
        <dbReference type="Proteomes" id="UP000326837"/>
    </source>
</evidence>
<dbReference type="KEGG" id="lpav:PLANPX_3226"/>
<sequence>MLEPKQLALALGEANVTFRDAFNGSLAYLHTGRIRIGYSKVIRVTSTLRSPLTVKGRAFIEVHGDVRAPIVLPDGGLVLIHGNLDAPLKTSGIAEIVVAGRVEPAAEIEASEIVWLFVADDFDGQVSARSMATMCVGGGVTGVIRTGEPSATIAIGGDMCGVILPVGTAGLLRLQVGGFMSAEAISIIDSLRYLEFKALIGSSDQPAGVYPEDADEKSSLKGIVKRRWVVLATA</sequence>
<organism evidence="1 2">
    <name type="scientific">Lacipirellula parvula</name>
    <dbReference type="NCBI Taxonomy" id="2650471"/>
    <lineage>
        <taxon>Bacteria</taxon>
        <taxon>Pseudomonadati</taxon>
        <taxon>Planctomycetota</taxon>
        <taxon>Planctomycetia</taxon>
        <taxon>Pirellulales</taxon>
        <taxon>Lacipirellulaceae</taxon>
        <taxon>Lacipirellula</taxon>
    </lineage>
</organism>
<keyword evidence="2" id="KW-1185">Reference proteome</keyword>
<gene>
    <name evidence="1" type="ORF">PLANPX_3226</name>
</gene>
<dbReference type="RefSeq" id="WP_152099352.1">
    <property type="nucleotide sequence ID" value="NZ_AP021861.1"/>
</dbReference>
<name>A0A5K7XA83_9BACT</name>